<organism evidence="2">
    <name type="scientific">freshwater metagenome</name>
    <dbReference type="NCBI Taxonomy" id="449393"/>
    <lineage>
        <taxon>unclassified sequences</taxon>
        <taxon>metagenomes</taxon>
        <taxon>ecological metagenomes</taxon>
    </lineage>
</organism>
<keyword evidence="1" id="KW-0472">Membrane</keyword>
<keyword evidence="1" id="KW-0812">Transmembrane</keyword>
<evidence type="ECO:0000256" key="1">
    <source>
        <dbReference type="SAM" id="Phobius"/>
    </source>
</evidence>
<accession>A0A6J6ZYQ2</accession>
<sequence length="89" mass="9247">MLLEIQPSASWISASGIVAEEGLLLLGDDFLPWIVLAFGAAMVAGNLFALIRPPSSDSEDPSRAPIGRALIMISIGAVASIWGLASLLN</sequence>
<name>A0A6J6ZYQ2_9ZZZZ</name>
<feature type="transmembrane region" description="Helical" evidence="1">
    <location>
        <begin position="69"/>
        <end position="88"/>
    </location>
</feature>
<evidence type="ECO:0000313" key="2">
    <source>
        <dbReference type="EMBL" id="CAB4825677.1"/>
    </source>
</evidence>
<proteinExistence type="predicted"/>
<dbReference type="EMBL" id="CAFAAQ010000268">
    <property type="protein sequence ID" value="CAB4825677.1"/>
    <property type="molecule type" value="Genomic_DNA"/>
</dbReference>
<feature type="transmembrane region" description="Helical" evidence="1">
    <location>
        <begin position="30"/>
        <end position="49"/>
    </location>
</feature>
<dbReference type="AlphaFoldDB" id="A0A6J6ZYQ2"/>
<keyword evidence="1" id="KW-1133">Transmembrane helix</keyword>
<reference evidence="2" key="1">
    <citation type="submission" date="2020-05" db="EMBL/GenBank/DDBJ databases">
        <authorList>
            <person name="Chiriac C."/>
            <person name="Salcher M."/>
            <person name="Ghai R."/>
            <person name="Kavagutti S V."/>
        </authorList>
    </citation>
    <scope>NUCLEOTIDE SEQUENCE</scope>
</reference>
<gene>
    <name evidence="2" type="ORF">UFOPK3046_02000</name>
</gene>
<protein>
    <submittedName>
        <fullName evidence="2">Unannotated protein</fullName>
    </submittedName>
</protein>